<dbReference type="Gene3D" id="3.60.21.10">
    <property type="match status" value="1"/>
</dbReference>
<dbReference type="GO" id="GO:0030288">
    <property type="term" value="C:outer membrane-bounded periplasmic space"/>
    <property type="evidence" value="ECO:0007669"/>
    <property type="project" value="TreeGrafter"/>
</dbReference>
<reference evidence="1 2" key="1">
    <citation type="submission" date="2019-01" db="EMBL/GenBank/DDBJ databases">
        <title>Draft genome sequences of Macrococcus caseolyticus, Macrococcus canis, Macrococcus bohemicus and Macrococcus goetzii.</title>
        <authorList>
            <person name="Mazhar S."/>
            <person name="Altermann E."/>
            <person name="Hill C."/>
            <person name="Mcauliffe O."/>
        </authorList>
    </citation>
    <scope>NUCLEOTIDE SEQUENCE [LARGE SCALE GENOMIC DNA]</scope>
    <source>
        <strain evidence="1 2">DPC7162</strain>
    </source>
</reference>
<dbReference type="RefSeq" id="WP_133419626.1">
    <property type="nucleotide sequence ID" value="NZ_SDGR01000003.1"/>
</dbReference>
<dbReference type="GO" id="GO:0016787">
    <property type="term" value="F:hydrolase activity"/>
    <property type="evidence" value="ECO:0007669"/>
    <property type="project" value="InterPro"/>
</dbReference>
<dbReference type="AlphaFoldDB" id="A0A4R6C623"/>
<dbReference type="PANTHER" id="PTHR11575">
    <property type="entry name" value="5'-NUCLEOTIDASE-RELATED"/>
    <property type="match status" value="1"/>
</dbReference>
<sequence>MKKGIINIHIIITSDICGRMFSERNHPGLIKAATFARMHRTGDELLLLNNGQTLTGSSAAEYFADHRSFRRNPQITIMNAMHYDASNISIHDFKLGRMYFNRSHSLSDFPFLSVNIINSRTKEPYYNKPYIIKKIKGIKIAVIAMSETGDVTDIIEDIEVEHPFNAARTWIRYLYDEENPDFVIGLHNGDIHSIEKDGHLRTEGLDLIITNSKERLHDTTREIIYTADQELLTQVDLEFKERTNSFEYISKHVANVSIDLYPNDLNLMEKVYYDEKEYRKYRKQAEQQ</sequence>
<dbReference type="PANTHER" id="PTHR11575:SF6">
    <property type="entry name" value="2',3'-CYCLIC-NUCLEOTIDE 2'-PHOSPHODIESTERASE_3'-NUCLEOTIDASE"/>
    <property type="match status" value="1"/>
</dbReference>
<evidence type="ECO:0000313" key="2">
    <source>
        <dbReference type="Proteomes" id="UP000294865"/>
    </source>
</evidence>
<evidence type="ECO:0008006" key="3">
    <source>
        <dbReference type="Google" id="ProtNLM"/>
    </source>
</evidence>
<proteinExistence type="predicted"/>
<dbReference type="Proteomes" id="UP000294865">
    <property type="component" value="Unassembled WGS sequence"/>
</dbReference>
<accession>A0A4R6C623</accession>
<protein>
    <recommendedName>
        <fullName evidence="3">Bifunctional metallophosphatase/5'-nucleotidase</fullName>
    </recommendedName>
</protein>
<dbReference type="InterPro" id="IPR029052">
    <property type="entry name" value="Metallo-depent_PP-like"/>
</dbReference>
<gene>
    <name evidence="1" type="ORF">ETI04_06240</name>
</gene>
<dbReference type="SUPFAM" id="SSF56300">
    <property type="entry name" value="Metallo-dependent phosphatases"/>
    <property type="match status" value="1"/>
</dbReference>
<name>A0A4R6C623_9STAP</name>
<dbReference type="InterPro" id="IPR006179">
    <property type="entry name" value="5_nucleotidase/apyrase"/>
</dbReference>
<comment type="caution">
    <text evidence="1">The sequence shown here is derived from an EMBL/GenBank/DDBJ whole genome shotgun (WGS) entry which is preliminary data.</text>
</comment>
<dbReference type="GO" id="GO:0009166">
    <property type="term" value="P:nucleotide catabolic process"/>
    <property type="evidence" value="ECO:0007669"/>
    <property type="project" value="InterPro"/>
</dbReference>
<dbReference type="EMBL" id="SDQG01000002">
    <property type="protein sequence ID" value="TDM17497.1"/>
    <property type="molecule type" value="Genomic_DNA"/>
</dbReference>
<evidence type="ECO:0000313" key="1">
    <source>
        <dbReference type="EMBL" id="TDM17497.1"/>
    </source>
</evidence>
<organism evidence="1 2">
    <name type="scientific">Macrococcoides canis</name>
    <dbReference type="NCBI Taxonomy" id="1855823"/>
    <lineage>
        <taxon>Bacteria</taxon>
        <taxon>Bacillati</taxon>
        <taxon>Bacillota</taxon>
        <taxon>Bacilli</taxon>
        <taxon>Bacillales</taxon>
        <taxon>Staphylococcaceae</taxon>
        <taxon>Macrococcoides</taxon>
    </lineage>
</organism>